<comment type="caution">
    <text evidence="2">The sequence shown here is derived from an EMBL/GenBank/DDBJ whole genome shotgun (WGS) entry which is preliminary data.</text>
</comment>
<dbReference type="PANTHER" id="PTHR37707">
    <property type="entry name" value="MATERNAL EFFECT EMBRYO ARREST 9"/>
    <property type="match status" value="1"/>
</dbReference>
<evidence type="ECO:0000313" key="2">
    <source>
        <dbReference type="EMBL" id="KAF9608443.1"/>
    </source>
</evidence>
<protein>
    <submittedName>
        <fullName evidence="2">Uncharacterized protein</fullName>
    </submittedName>
</protein>
<evidence type="ECO:0000313" key="3">
    <source>
        <dbReference type="Proteomes" id="UP000631114"/>
    </source>
</evidence>
<gene>
    <name evidence="2" type="ORF">IFM89_009809</name>
</gene>
<dbReference type="PANTHER" id="PTHR37707:SF1">
    <property type="entry name" value="MATERNAL EFFECT EMBRYO ARREST 9"/>
    <property type="match status" value="1"/>
</dbReference>
<evidence type="ECO:0000256" key="1">
    <source>
        <dbReference type="SAM" id="Coils"/>
    </source>
</evidence>
<dbReference type="Proteomes" id="UP000631114">
    <property type="component" value="Unassembled WGS sequence"/>
</dbReference>
<dbReference type="EMBL" id="JADFTS010000004">
    <property type="protein sequence ID" value="KAF9608443.1"/>
    <property type="molecule type" value="Genomic_DNA"/>
</dbReference>
<keyword evidence="3" id="KW-1185">Reference proteome</keyword>
<name>A0A835I3H8_9MAGN</name>
<dbReference type="OrthoDB" id="992831at2759"/>
<keyword evidence="1" id="KW-0175">Coiled coil</keyword>
<dbReference type="AlphaFoldDB" id="A0A835I3H8"/>
<organism evidence="2 3">
    <name type="scientific">Coptis chinensis</name>
    <dbReference type="NCBI Taxonomy" id="261450"/>
    <lineage>
        <taxon>Eukaryota</taxon>
        <taxon>Viridiplantae</taxon>
        <taxon>Streptophyta</taxon>
        <taxon>Embryophyta</taxon>
        <taxon>Tracheophyta</taxon>
        <taxon>Spermatophyta</taxon>
        <taxon>Magnoliopsida</taxon>
        <taxon>Ranunculales</taxon>
        <taxon>Ranunculaceae</taxon>
        <taxon>Coptidoideae</taxon>
        <taxon>Coptis</taxon>
    </lineage>
</organism>
<proteinExistence type="predicted"/>
<feature type="coiled-coil region" evidence="1">
    <location>
        <begin position="45"/>
        <end position="90"/>
    </location>
</feature>
<reference evidence="2 3" key="1">
    <citation type="submission" date="2020-10" db="EMBL/GenBank/DDBJ databases">
        <title>The Coptis chinensis genome and diversification of protoberbering-type alkaloids.</title>
        <authorList>
            <person name="Wang B."/>
            <person name="Shu S."/>
            <person name="Song C."/>
            <person name="Liu Y."/>
        </authorList>
    </citation>
    <scope>NUCLEOTIDE SEQUENCE [LARGE SCALE GENOMIC DNA]</scope>
    <source>
        <strain evidence="2">HL-2020</strain>
        <tissue evidence="2">Leaf</tissue>
    </source>
</reference>
<accession>A0A835I3H8</accession>
<sequence>MEALLSQFSFLSDQALLDKNFDPNTIQELMKFFELEAYNSWASMESDLNKEVHEAELSLKEAENYLESVMEDAMEEFRLFEDELDSTSKAELESLLRVANSAKNMGKSMESAATVAAKKYMEAALHSATSSMKSAWKGLSSKPSKVHPN</sequence>